<dbReference type="CDD" id="cd22249">
    <property type="entry name" value="UDM1_RNF168_RNF169-like"/>
    <property type="match status" value="1"/>
</dbReference>
<name>A0A8H4BI05_MUCCL</name>
<feature type="region of interest" description="Disordered" evidence="5">
    <location>
        <begin position="593"/>
        <end position="691"/>
    </location>
</feature>
<accession>A0A8H4BI05</accession>
<feature type="region of interest" description="Disordered" evidence="5">
    <location>
        <begin position="707"/>
        <end position="832"/>
    </location>
</feature>
<feature type="region of interest" description="Disordered" evidence="5">
    <location>
        <begin position="480"/>
        <end position="506"/>
    </location>
</feature>
<evidence type="ECO:0000313" key="8">
    <source>
        <dbReference type="Proteomes" id="UP000469890"/>
    </source>
</evidence>
<dbReference type="InterPro" id="IPR007131">
    <property type="entry name" value="SHD1"/>
</dbReference>
<feature type="compositionally biased region" description="Low complexity" evidence="5">
    <location>
        <begin position="107"/>
        <end position="117"/>
    </location>
</feature>
<evidence type="ECO:0000256" key="2">
    <source>
        <dbReference type="ARBA" id="ARBA00020357"/>
    </source>
</evidence>
<feature type="compositionally biased region" description="Low complexity" evidence="5">
    <location>
        <begin position="960"/>
        <end position="975"/>
    </location>
</feature>
<evidence type="ECO:0000259" key="6">
    <source>
        <dbReference type="PROSITE" id="PS50002"/>
    </source>
</evidence>
<dbReference type="GO" id="GO:0042802">
    <property type="term" value="F:identical protein binding"/>
    <property type="evidence" value="ECO:0007669"/>
    <property type="project" value="InterPro"/>
</dbReference>
<dbReference type="InterPro" id="IPR056996">
    <property type="entry name" value="PH_SLA1"/>
</dbReference>
<dbReference type="GO" id="GO:0008092">
    <property type="term" value="F:cytoskeletal protein binding"/>
    <property type="evidence" value="ECO:0007669"/>
    <property type="project" value="InterPro"/>
</dbReference>
<keyword evidence="3 4" id="KW-0728">SH3 domain</keyword>
<protein>
    <recommendedName>
        <fullName evidence="2">Actin cytoskeleton-regulatory complex protein SLA1</fullName>
    </recommendedName>
</protein>
<dbReference type="AlphaFoldDB" id="A0A8H4BI05"/>
<feature type="compositionally biased region" description="Low complexity" evidence="5">
    <location>
        <begin position="820"/>
        <end position="829"/>
    </location>
</feature>
<dbReference type="InterPro" id="IPR001452">
    <property type="entry name" value="SH3_domain"/>
</dbReference>
<organism evidence="7 8">
    <name type="scientific">Mucor circinelloides f. lusitanicus</name>
    <name type="common">Mucor racemosus var. lusitanicus</name>
    <dbReference type="NCBI Taxonomy" id="29924"/>
    <lineage>
        <taxon>Eukaryota</taxon>
        <taxon>Fungi</taxon>
        <taxon>Fungi incertae sedis</taxon>
        <taxon>Mucoromycota</taxon>
        <taxon>Mucoromycotina</taxon>
        <taxon>Mucoromycetes</taxon>
        <taxon>Mucorales</taxon>
        <taxon>Mucorineae</taxon>
        <taxon>Mucoraceae</taxon>
        <taxon>Mucor</taxon>
    </lineage>
</organism>
<dbReference type="EMBL" id="JAAECE010000004">
    <property type="protein sequence ID" value="KAF1801731.1"/>
    <property type="molecule type" value="Genomic_DNA"/>
</dbReference>
<dbReference type="Gene3D" id="2.30.30.700">
    <property type="entry name" value="SLA1 homology domain 1"/>
    <property type="match status" value="1"/>
</dbReference>
<evidence type="ECO:0000313" key="7">
    <source>
        <dbReference type="EMBL" id="KAF1801731.1"/>
    </source>
</evidence>
<comment type="caution">
    <text evidence="7">The sequence shown here is derived from an EMBL/GenBank/DDBJ whole genome shotgun (WGS) entry which is preliminary data.</text>
</comment>
<feature type="region of interest" description="Disordered" evidence="5">
    <location>
        <begin position="546"/>
        <end position="581"/>
    </location>
</feature>
<feature type="region of interest" description="Disordered" evidence="5">
    <location>
        <begin position="954"/>
        <end position="975"/>
    </location>
</feature>
<feature type="compositionally biased region" description="Low complexity" evidence="5">
    <location>
        <begin position="654"/>
        <end position="665"/>
    </location>
</feature>
<feature type="region of interest" description="Disordered" evidence="5">
    <location>
        <begin position="194"/>
        <end position="344"/>
    </location>
</feature>
<gene>
    <name evidence="7" type="ORF">FB192DRAFT_1097677</name>
</gene>
<dbReference type="Pfam" id="PF00018">
    <property type="entry name" value="SH3_1"/>
    <property type="match status" value="1"/>
</dbReference>
<evidence type="ECO:0000256" key="4">
    <source>
        <dbReference type="PROSITE-ProRule" id="PRU00192"/>
    </source>
</evidence>
<dbReference type="Gene3D" id="1.10.150.50">
    <property type="entry name" value="Transcription Factor, Ets-1"/>
    <property type="match status" value="1"/>
</dbReference>
<feature type="compositionally biased region" description="Basic and acidic residues" evidence="5">
    <location>
        <begin position="209"/>
        <end position="281"/>
    </location>
</feature>
<feature type="compositionally biased region" description="Low complexity" evidence="5">
    <location>
        <begin position="606"/>
        <end position="629"/>
    </location>
</feature>
<evidence type="ECO:0000256" key="3">
    <source>
        <dbReference type="ARBA" id="ARBA00022443"/>
    </source>
</evidence>
<dbReference type="SMART" id="SM00326">
    <property type="entry name" value="SH3"/>
    <property type="match status" value="1"/>
</dbReference>
<feature type="compositionally biased region" description="Polar residues" evidence="5">
    <location>
        <begin position="736"/>
        <end position="819"/>
    </location>
</feature>
<dbReference type="GO" id="GO:0043130">
    <property type="term" value="F:ubiquitin binding"/>
    <property type="evidence" value="ECO:0007669"/>
    <property type="project" value="InterPro"/>
</dbReference>
<feature type="region of interest" description="Disordered" evidence="5">
    <location>
        <begin position="97"/>
        <end position="117"/>
    </location>
</feature>
<dbReference type="Gene3D" id="2.30.30.40">
    <property type="entry name" value="SH3 Domains"/>
    <property type="match status" value="1"/>
</dbReference>
<feature type="compositionally biased region" description="Polar residues" evidence="5">
    <location>
        <begin position="666"/>
        <end position="691"/>
    </location>
</feature>
<feature type="compositionally biased region" description="Basic and acidic residues" evidence="5">
    <location>
        <begin position="332"/>
        <end position="344"/>
    </location>
</feature>
<dbReference type="SUPFAM" id="SSF50044">
    <property type="entry name" value="SH3-domain"/>
    <property type="match status" value="1"/>
</dbReference>
<sequence length="975" mass="107038">MVGNGMFCYGSETDKASPVRQFQVNQVLTASIDGKNVHIEMNDAQHSVFDFQTASQSEAKGILAKIESSKTASNAAVGSALPSPAVMAASTLPVSVHTPSPAPAPAPANDEPATANPTPACEPKWAIALFPFKPEADEETYLEEHEQVLITDYVGSTDWWAIEHKDGTSGIVPANYVKFQDEYEADLRAEEAAEEKKRSEAAAAAAAAREAEVAAKQREMEEKERKRKQEEDQREQQRQKEMAELNRQRELEEKERARQAEVDRRRKMQEEAKQKELDAKRQANLAAAAMASPQMGGGSPRRSQIPAPPPPSHTAPSSSLPAYHQQQPPAPKHTDPNKPDPAKVRMWTDRTGAFKVEAQFLSCANGKIRLFKTNGVKIDVPTQKMCIEDLKYIEQETGVKQYEDTNDNIPLAQLNNNNSSKFSWLDFFKRANIPHSACVEYAGNFDANQLTEQDVERLTYSKMKLLGMSEKHIRRLQRFIETNQAEPPSDNESVPRPGGLARPKMKVKKSVTFGAVSYIHEDGDSDNEDDVQWQIEQDEILARQLQEQEQQNGGGGSSSLHRRGTGRPTPSHAAPRDVTSSVLTPQQFVPLKPVQASPVQSPPPQQQQQQQQQQRETTPLAALPAHHNNAPPPKPAFEDDAWAPRTNSSPLVQAAATASPAWNAAQRTNTLPPNVSSPARQRPTPQLSQQSMVDPQLLAKWGGSPALAAANSRPVPPPPTTATITTPNTNFAPLQRSATMQPQTTGFQPQGSMTSLPTMLNQGSTASLPTLQPQASMTSLPQMQQPAPATPNFANNVFQQQPTGTSFASPSVQQQPQFTNNSNNNSSSSLNQYMYHQPSPQVVPLNSVLPPALQPQLTASSYQSTVSSFGSPQIQPQTTGAAGRNWANATPDNPFGSGALNNPAMMQQQQQQQPNYGILPQNTGFVPQQHYGNHTQIDPTDKYAVFKTVNTSTPSVFNNQQQQQQQQQQQRSFYY</sequence>
<dbReference type="Pfam" id="PF24081">
    <property type="entry name" value="PH_SLA1"/>
    <property type="match status" value="1"/>
</dbReference>
<reference evidence="7 8" key="1">
    <citation type="submission" date="2019-09" db="EMBL/GenBank/DDBJ databases">
        <authorList>
            <consortium name="DOE Joint Genome Institute"/>
            <person name="Mondo S.J."/>
            <person name="Navarro-Mendoza M.I."/>
            <person name="Perez-Arques C."/>
            <person name="Panchal S."/>
            <person name="Nicolas F.E."/>
            <person name="Ganguly P."/>
            <person name="Pangilinan J."/>
            <person name="Grigoriev I."/>
            <person name="Heitman J."/>
            <person name="Sanya K."/>
            <person name="Garre V."/>
        </authorList>
    </citation>
    <scope>NUCLEOTIDE SEQUENCE [LARGE SCALE GENOMIC DNA]</scope>
    <source>
        <strain evidence="7 8">MU402</strain>
    </source>
</reference>
<dbReference type="GO" id="GO:0030674">
    <property type="term" value="F:protein-macromolecule adaptor activity"/>
    <property type="evidence" value="ECO:0007669"/>
    <property type="project" value="InterPro"/>
</dbReference>
<feature type="domain" description="SH3" evidence="6">
    <location>
        <begin position="121"/>
        <end position="182"/>
    </location>
</feature>
<feature type="compositionally biased region" description="Low complexity" evidence="5">
    <location>
        <begin position="721"/>
        <end position="733"/>
    </location>
</feature>
<feature type="compositionally biased region" description="Polar residues" evidence="5">
    <location>
        <begin position="480"/>
        <end position="492"/>
    </location>
</feature>
<proteinExistence type="inferred from homology"/>
<dbReference type="Pfam" id="PF03983">
    <property type="entry name" value="SHD1"/>
    <property type="match status" value="1"/>
</dbReference>
<dbReference type="Proteomes" id="UP000469890">
    <property type="component" value="Unassembled WGS sequence"/>
</dbReference>
<comment type="similarity">
    <text evidence="1">Belongs to the SLA1 family.</text>
</comment>
<dbReference type="InterPro" id="IPR013761">
    <property type="entry name" value="SAM/pointed_sf"/>
</dbReference>
<evidence type="ECO:0000256" key="5">
    <source>
        <dbReference type="SAM" id="MobiDB-lite"/>
    </source>
</evidence>
<evidence type="ECO:0000256" key="1">
    <source>
        <dbReference type="ARBA" id="ARBA00007948"/>
    </source>
</evidence>
<dbReference type="PROSITE" id="PS50002">
    <property type="entry name" value="SH3"/>
    <property type="match status" value="1"/>
</dbReference>
<dbReference type="InterPro" id="IPR036028">
    <property type="entry name" value="SH3-like_dom_sf"/>
</dbReference>